<dbReference type="Pfam" id="PF00483">
    <property type="entry name" value="NTP_transferase"/>
    <property type="match status" value="1"/>
</dbReference>
<keyword evidence="2" id="KW-0548">Nucleotidyltransferase</keyword>
<sequence length="168" mass="19058">MDCKYLIIDEQTTVLSALKQMDLINKKLLIVFCGDKFKSLLSIGDIQRAIISNIPLDTPVSEVVRKNVTVGYTNQSAEEIKALMLKFRMEFCPIIDFSGSIARVIMWEDLFHNKIQFSKEKFDLPVVIMAGGQGTRLKPLTNIIPKPLIPIGEKTFMEDIMDRFVQCG</sequence>
<proteinExistence type="predicted"/>
<feature type="non-terminal residue" evidence="2">
    <location>
        <position position="168"/>
    </location>
</feature>
<feature type="domain" description="Nucleotidyl transferase" evidence="1">
    <location>
        <begin position="127"/>
        <end position="164"/>
    </location>
</feature>
<dbReference type="InterPro" id="IPR029044">
    <property type="entry name" value="Nucleotide-diphossugar_trans"/>
</dbReference>
<dbReference type="SUPFAM" id="SSF54631">
    <property type="entry name" value="CBS-domain pair"/>
    <property type="match status" value="1"/>
</dbReference>
<reference evidence="2" key="1">
    <citation type="journal article" date="2019" name="Nat. Med.">
        <title>A library of human gut bacterial isolates paired with longitudinal multiomics data enables mechanistic microbiome research.</title>
        <authorList>
            <person name="Poyet M."/>
            <person name="Groussin M."/>
            <person name="Gibbons S.M."/>
            <person name="Avila-Pacheco J."/>
            <person name="Jiang X."/>
            <person name="Kearney S.M."/>
            <person name="Perrotta A.R."/>
            <person name="Berdy B."/>
            <person name="Zhao S."/>
            <person name="Lieberman T.D."/>
            <person name="Swanson P.K."/>
            <person name="Smith M."/>
            <person name="Roesemann S."/>
            <person name="Alexander J.E."/>
            <person name="Rich S.A."/>
            <person name="Livny J."/>
            <person name="Vlamakis H."/>
            <person name="Clish C."/>
            <person name="Bullock K."/>
            <person name="Deik A."/>
            <person name="Scott J."/>
            <person name="Pierce K.A."/>
            <person name="Xavier R.J."/>
            <person name="Alm E.J."/>
        </authorList>
    </citation>
    <scope>NUCLEOTIDE SEQUENCE</scope>
    <source>
        <strain evidence="2">BIOML-A21</strain>
    </source>
</reference>
<organism evidence="2">
    <name type="scientific">Bacteroides salyersiae</name>
    <dbReference type="NCBI Taxonomy" id="291644"/>
    <lineage>
        <taxon>Bacteria</taxon>
        <taxon>Pseudomonadati</taxon>
        <taxon>Bacteroidota</taxon>
        <taxon>Bacteroidia</taxon>
        <taxon>Bacteroidales</taxon>
        <taxon>Bacteroidaceae</taxon>
        <taxon>Bacteroides</taxon>
    </lineage>
</organism>
<keyword evidence="2" id="KW-0808">Transferase</keyword>
<dbReference type="Gene3D" id="3.10.580.10">
    <property type="entry name" value="CBS-domain"/>
    <property type="match status" value="1"/>
</dbReference>
<dbReference type="RefSeq" id="WP_262713988.1">
    <property type="nucleotide sequence ID" value="NZ_VWMU01000428.1"/>
</dbReference>
<evidence type="ECO:0000259" key="1">
    <source>
        <dbReference type="Pfam" id="PF00483"/>
    </source>
</evidence>
<dbReference type="Gene3D" id="3.90.550.10">
    <property type="entry name" value="Spore Coat Polysaccharide Biosynthesis Protein SpsA, Chain A"/>
    <property type="match status" value="1"/>
</dbReference>
<protein>
    <submittedName>
        <fullName evidence="2">Mannose-1-phosphate guanylyltransferase</fullName>
    </submittedName>
</protein>
<name>A0A641M9V8_9BACE</name>
<dbReference type="AlphaFoldDB" id="A0A641M9V8"/>
<accession>A0A641M9V8</accession>
<gene>
    <name evidence="2" type="ORF">F3F94_20815</name>
</gene>
<dbReference type="InterPro" id="IPR046342">
    <property type="entry name" value="CBS_dom_sf"/>
</dbReference>
<dbReference type="InterPro" id="IPR005835">
    <property type="entry name" value="NTP_transferase_dom"/>
</dbReference>
<dbReference type="GO" id="GO:0016779">
    <property type="term" value="F:nucleotidyltransferase activity"/>
    <property type="evidence" value="ECO:0007669"/>
    <property type="project" value="UniProtKB-KW"/>
</dbReference>
<dbReference type="SUPFAM" id="SSF53448">
    <property type="entry name" value="Nucleotide-diphospho-sugar transferases"/>
    <property type="match status" value="1"/>
</dbReference>
<comment type="caution">
    <text evidence="2">The sequence shown here is derived from an EMBL/GenBank/DDBJ whole genome shotgun (WGS) entry which is preliminary data.</text>
</comment>
<evidence type="ECO:0000313" key="2">
    <source>
        <dbReference type="EMBL" id="KAA3702515.1"/>
    </source>
</evidence>
<dbReference type="EMBL" id="VWMU01000428">
    <property type="protein sequence ID" value="KAA3702515.1"/>
    <property type="molecule type" value="Genomic_DNA"/>
</dbReference>